<dbReference type="PATRIC" id="fig|1618592.3.peg.813"/>
<dbReference type="PRINTS" id="PR00410">
    <property type="entry name" value="PHEHYDRXLASE"/>
</dbReference>
<sequence length="221" mass="25437">MDKVKIISNEEIANNVRSFKVEKPKGYRFVPGQAVKIFIEKKEFRDDGHPFTLTSLNSDNFLEFFIKQYPESDGFTKTLHLFNPGDSILIDEPFGSIIYKGTGLFLAAGSGITPFISIFRDLINRGGVSDNGLLFSNKTFEDIILYNEIKKMFSHNDRLVFTLSQEERTGFAYGRINRWMLRRYMQSGDKLYICGPKSFVKNLSLIAYEFGKSENDVIFER</sequence>
<reference evidence="2 3" key="1">
    <citation type="journal article" date="2015" name="Nature">
        <title>rRNA introns, odd ribosomes, and small enigmatic genomes across a large radiation of phyla.</title>
        <authorList>
            <person name="Brown C.T."/>
            <person name="Hug L.A."/>
            <person name="Thomas B.C."/>
            <person name="Sharon I."/>
            <person name="Castelle C.J."/>
            <person name="Singh A."/>
            <person name="Wilkins M.J."/>
            <person name="Williams K.H."/>
            <person name="Banfield J.F."/>
        </authorList>
    </citation>
    <scope>NUCLEOTIDE SEQUENCE [LARGE SCALE GENOMIC DNA]</scope>
</reference>
<dbReference type="InterPro" id="IPR017938">
    <property type="entry name" value="Riboflavin_synthase-like_b-brl"/>
</dbReference>
<gene>
    <name evidence="2" type="ORF">US67_C0059G0003</name>
</gene>
<evidence type="ECO:0000313" key="3">
    <source>
        <dbReference type="Proteomes" id="UP000034366"/>
    </source>
</evidence>
<evidence type="ECO:0000259" key="1">
    <source>
        <dbReference type="PROSITE" id="PS51384"/>
    </source>
</evidence>
<dbReference type="InterPro" id="IPR039261">
    <property type="entry name" value="FNR_nucleotide-bd"/>
</dbReference>
<feature type="domain" description="FAD-binding FR-type" evidence="1">
    <location>
        <begin position="1"/>
        <end position="100"/>
    </location>
</feature>
<dbReference type="SUPFAM" id="SSF52343">
    <property type="entry name" value="Ferredoxin reductase-like, C-terminal NADP-linked domain"/>
    <property type="match status" value="1"/>
</dbReference>
<dbReference type="PANTHER" id="PTHR47354:SF5">
    <property type="entry name" value="PROTEIN RFBI"/>
    <property type="match status" value="1"/>
</dbReference>
<proteinExistence type="predicted"/>
<dbReference type="InterPro" id="IPR001709">
    <property type="entry name" value="Flavoprot_Pyr_Nucl_cyt_Rdtase"/>
</dbReference>
<evidence type="ECO:0000313" key="2">
    <source>
        <dbReference type="EMBL" id="KKQ47108.1"/>
    </source>
</evidence>
<dbReference type="InterPro" id="IPR001433">
    <property type="entry name" value="OxRdtase_FAD/NAD-bd"/>
</dbReference>
<dbReference type="AlphaFoldDB" id="A0A0G0HVG3"/>
<dbReference type="InterPro" id="IPR013112">
    <property type="entry name" value="FAD-bd_8"/>
</dbReference>
<dbReference type="InterPro" id="IPR050415">
    <property type="entry name" value="MRET"/>
</dbReference>
<dbReference type="Pfam" id="PF08022">
    <property type="entry name" value="FAD_binding_8"/>
    <property type="match status" value="1"/>
</dbReference>
<dbReference type="Pfam" id="PF00175">
    <property type="entry name" value="NAD_binding_1"/>
    <property type="match status" value="1"/>
</dbReference>
<dbReference type="EMBL" id="LBTW01000059">
    <property type="protein sequence ID" value="KKQ47108.1"/>
    <property type="molecule type" value="Genomic_DNA"/>
</dbReference>
<dbReference type="GO" id="GO:0016491">
    <property type="term" value="F:oxidoreductase activity"/>
    <property type="evidence" value="ECO:0007669"/>
    <property type="project" value="InterPro"/>
</dbReference>
<dbReference type="PANTHER" id="PTHR47354">
    <property type="entry name" value="NADH OXIDOREDUCTASE HCR"/>
    <property type="match status" value="1"/>
</dbReference>
<dbReference type="PROSITE" id="PS51384">
    <property type="entry name" value="FAD_FR"/>
    <property type="match status" value="1"/>
</dbReference>
<dbReference type="Gene3D" id="3.40.50.80">
    <property type="entry name" value="Nucleotide-binding domain of ferredoxin-NADP reductase (FNR) module"/>
    <property type="match status" value="1"/>
</dbReference>
<dbReference type="PRINTS" id="PR00371">
    <property type="entry name" value="FPNCR"/>
</dbReference>
<protein>
    <recommendedName>
        <fullName evidence="1">FAD-binding FR-type domain-containing protein</fullName>
    </recommendedName>
</protein>
<name>A0A0G0HVG3_9BACT</name>
<organism evidence="2 3">
    <name type="scientific">Candidatus Woesebacteria bacterium GW2011_GWD1_38_10</name>
    <dbReference type="NCBI Taxonomy" id="1618592"/>
    <lineage>
        <taxon>Bacteria</taxon>
        <taxon>Candidatus Woeseibacteriota</taxon>
    </lineage>
</organism>
<comment type="caution">
    <text evidence="2">The sequence shown here is derived from an EMBL/GenBank/DDBJ whole genome shotgun (WGS) entry which is preliminary data.</text>
</comment>
<dbReference type="SUPFAM" id="SSF63380">
    <property type="entry name" value="Riboflavin synthase domain-like"/>
    <property type="match status" value="1"/>
</dbReference>
<dbReference type="Proteomes" id="UP000034366">
    <property type="component" value="Unassembled WGS sequence"/>
</dbReference>
<accession>A0A0G0HVG3</accession>
<dbReference type="Gene3D" id="2.40.30.10">
    <property type="entry name" value="Translation factors"/>
    <property type="match status" value="1"/>
</dbReference>
<dbReference type="InterPro" id="IPR017927">
    <property type="entry name" value="FAD-bd_FR_type"/>
</dbReference>